<gene>
    <name evidence="2" type="ORF">BCR42DRAFT_427103</name>
</gene>
<proteinExistence type="predicted"/>
<organism evidence="2 3">
    <name type="scientific">Absidia repens</name>
    <dbReference type="NCBI Taxonomy" id="90262"/>
    <lineage>
        <taxon>Eukaryota</taxon>
        <taxon>Fungi</taxon>
        <taxon>Fungi incertae sedis</taxon>
        <taxon>Mucoromycota</taxon>
        <taxon>Mucoromycotina</taxon>
        <taxon>Mucoromycetes</taxon>
        <taxon>Mucorales</taxon>
        <taxon>Cunninghamellaceae</taxon>
        <taxon>Absidia</taxon>
    </lineage>
</organism>
<evidence type="ECO:0000313" key="3">
    <source>
        <dbReference type="Proteomes" id="UP000193560"/>
    </source>
</evidence>
<accession>A0A1X2HZW0</accession>
<evidence type="ECO:0000256" key="1">
    <source>
        <dbReference type="SAM" id="Phobius"/>
    </source>
</evidence>
<name>A0A1X2HZW0_9FUNG</name>
<evidence type="ECO:0000313" key="2">
    <source>
        <dbReference type="EMBL" id="ORZ06407.1"/>
    </source>
</evidence>
<keyword evidence="3" id="KW-1185">Reference proteome</keyword>
<reference evidence="2 3" key="1">
    <citation type="submission" date="2016-07" db="EMBL/GenBank/DDBJ databases">
        <title>Pervasive Adenine N6-methylation of Active Genes in Fungi.</title>
        <authorList>
            <consortium name="DOE Joint Genome Institute"/>
            <person name="Mondo S.J."/>
            <person name="Dannebaum R.O."/>
            <person name="Kuo R.C."/>
            <person name="Labutti K."/>
            <person name="Haridas S."/>
            <person name="Kuo A."/>
            <person name="Salamov A."/>
            <person name="Ahrendt S.R."/>
            <person name="Lipzen A."/>
            <person name="Sullivan W."/>
            <person name="Andreopoulos W.B."/>
            <person name="Clum A."/>
            <person name="Lindquist E."/>
            <person name="Daum C."/>
            <person name="Ramamoorthy G.K."/>
            <person name="Gryganskyi A."/>
            <person name="Culley D."/>
            <person name="Magnuson J.K."/>
            <person name="James T.Y."/>
            <person name="O'Malley M.A."/>
            <person name="Stajich J.E."/>
            <person name="Spatafora J.W."/>
            <person name="Visel A."/>
            <person name="Grigoriev I.V."/>
        </authorList>
    </citation>
    <scope>NUCLEOTIDE SEQUENCE [LARGE SCALE GENOMIC DNA]</scope>
    <source>
        <strain evidence="2 3">NRRL 1336</strain>
    </source>
</reference>
<dbReference type="Proteomes" id="UP000193560">
    <property type="component" value="Unassembled WGS sequence"/>
</dbReference>
<keyword evidence="1" id="KW-1133">Transmembrane helix</keyword>
<keyword evidence="1" id="KW-0812">Transmembrane</keyword>
<dbReference type="EMBL" id="MCGE01000039">
    <property type="protein sequence ID" value="ORZ06407.1"/>
    <property type="molecule type" value="Genomic_DNA"/>
</dbReference>
<comment type="caution">
    <text evidence="2">The sequence shown here is derived from an EMBL/GenBank/DDBJ whole genome shotgun (WGS) entry which is preliminary data.</text>
</comment>
<dbReference type="AlphaFoldDB" id="A0A1X2HZW0"/>
<keyword evidence="1" id="KW-0472">Membrane</keyword>
<protein>
    <submittedName>
        <fullName evidence="2">Uncharacterized protein</fullName>
    </submittedName>
</protein>
<feature type="transmembrane region" description="Helical" evidence="1">
    <location>
        <begin position="20"/>
        <end position="44"/>
    </location>
</feature>
<sequence length="90" mass="10631">MYVWSVVTRKGSSSGIRYGYVLVYIIFDEQYILQVSIIVIVAAWPSGRFIKKWAARIIRCGWRWAWIRLGILWMRCRSLSFVPRITTTTI</sequence>